<dbReference type="GO" id="GO:0003677">
    <property type="term" value="F:DNA binding"/>
    <property type="evidence" value="ECO:0007669"/>
    <property type="project" value="InterPro"/>
</dbReference>
<dbReference type="KEGG" id="lul:LPB138_03410"/>
<evidence type="ECO:0000313" key="4">
    <source>
        <dbReference type="EMBL" id="AOW19789.1"/>
    </source>
</evidence>
<dbReference type="SMART" id="SM00850">
    <property type="entry name" value="LytTR"/>
    <property type="match status" value="1"/>
</dbReference>
<dbReference type="PANTHER" id="PTHR37299:SF1">
    <property type="entry name" value="STAGE 0 SPORULATION PROTEIN A HOMOLOG"/>
    <property type="match status" value="1"/>
</dbReference>
<dbReference type="Pfam" id="PF04397">
    <property type="entry name" value="LytTR"/>
    <property type="match status" value="1"/>
</dbReference>
<keyword evidence="1" id="KW-0597">Phosphoprotein</keyword>
<dbReference type="Gene3D" id="2.40.50.1020">
    <property type="entry name" value="LytTr DNA-binding domain"/>
    <property type="match status" value="1"/>
</dbReference>
<dbReference type="Pfam" id="PF00072">
    <property type="entry name" value="Response_reg"/>
    <property type="match status" value="1"/>
</dbReference>
<dbReference type="InterPro" id="IPR011006">
    <property type="entry name" value="CheY-like_superfamily"/>
</dbReference>
<dbReference type="RefSeq" id="WP_070235913.1">
    <property type="nucleotide sequence ID" value="NZ_CP017478.1"/>
</dbReference>
<dbReference type="Gene3D" id="3.40.50.2300">
    <property type="match status" value="1"/>
</dbReference>
<feature type="modified residue" description="4-aspartylphosphate" evidence="1">
    <location>
        <position position="53"/>
    </location>
</feature>
<dbReference type="PROSITE" id="PS50930">
    <property type="entry name" value="HTH_LYTTR"/>
    <property type="match status" value="1"/>
</dbReference>
<feature type="domain" description="Response regulatory" evidence="2">
    <location>
        <begin position="2"/>
        <end position="114"/>
    </location>
</feature>
<dbReference type="SMART" id="SM00448">
    <property type="entry name" value="REC"/>
    <property type="match status" value="1"/>
</dbReference>
<dbReference type="InterPro" id="IPR001789">
    <property type="entry name" value="Sig_transdc_resp-reg_receiver"/>
</dbReference>
<evidence type="ECO:0000259" key="3">
    <source>
        <dbReference type="PROSITE" id="PS50930"/>
    </source>
</evidence>
<name>A0A1D8P5D7_9FLAO</name>
<dbReference type="AlphaFoldDB" id="A0A1D8P5D7"/>
<dbReference type="STRING" id="1850246.LPB138_03410"/>
<evidence type="ECO:0000259" key="2">
    <source>
        <dbReference type="PROSITE" id="PS50110"/>
    </source>
</evidence>
<evidence type="ECO:0000313" key="5">
    <source>
        <dbReference type="Proteomes" id="UP000176050"/>
    </source>
</evidence>
<protein>
    <recommendedName>
        <fullName evidence="6">DNA-binding response regulator</fullName>
    </recommendedName>
</protein>
<dbReference type="OrthoDB" id="2962330at2"/>
<evidence type="ECO:0008006" key="6">
    <source>
        <dbReference type="Google" id="ProtNLM"/>
    </source>
</evidence>
<keyword evidence="5" id="KW-1185">Reference proteome</keyword>
<accession>A0A1D8P5D7</accession>
<dbReference type="InterPro" id="IPR046947">
    <property type="entry name" value="LytR-like"/>
</dbReference>
<dbReference type="InterPro" id="IPR007492">
    <property type="entry name" value="LytTR_DNA-bd_dom"/>
</dbReference>
<reference evidence="4 5" key="1">
    <citation type="submission" date="2016-10" db="EMBL/GenBank/DDBJ databases">
        <title>Lutibacter sp. LPB0138, isolated from marine gastropod.</title>
        <authorList>
            <person name="Kim E."/>
            <person name="Yi H."/>
        </authorList>
    </citation>
    <scope>NUCLEOTIDE SEQUENCE [LARGE SCALE GENOMIC DNA]</scope>
    <source>
        <strain evidence="4 5">LPB0138</strain>
    </source>
</reference>
<dbReference type="SUPFAM" id="SSF52172">
    <property type="entry name" value="CheY-like"/>
    <property type="match status" value="1"/>
</dbReference>
<proteinExistence type="predicted"/>
<dbReference type="Proteomes" id="UP000176050">
    <property type="component" value="Chromosome"/>
</dbReference>
<dbReference type="PANTHER" id="PTHR37299">
    <property type="entry name" value="TRANSCRIPTIONAL REGULATOR-RELATED"/>
    <property type="match status" value="1"/>
</dbReference>
<feature type="domain" description="HTH LytTR-type" evidence="3">
    <location>
        <begin position="128"/>
        <end position="225"/>
    </location>
</feature>
<gene>
    <name evidence="4" type="ORF">LPB138_03410</name>
</gene>
<organism evidence="4 5">
    <name type="scientific">Urechidicola croceus</name>
    <dbReference type="NCBI Taxonomy" id="1850246"/>
    <lineage>
        <taxon>Bacteria</taxon>
        <taxon>Pseudomonadati</taxon>
        <taxon>Bacteroidota</taxon>
        <taxon>Flavobacteriia</taxon>
        <taxon>Flavobacteriales</taxon>
        <taxon>Flavobacteriaceae</taxon>
        <taxon>Urechidicola</taxon>
    </lineage>
</organism>
<dbReference type="GO" id="GO:0000156">
    <property type="term" value="F:phosphorelay response regulator activity"/>
    <property type="evidence" value="ECO:0007669"/>
    <property type="project" value="InterPro"/>
</dbReference>
<evidence type="ECO:0000256" key="1">
    <source>
        <dbReference type="PROSITE-ProRule" id="PRU00169"/>
    </source>
</evidence>
<sequence>MKCLIVDDDPLICDLLFFFCEKIQEITSVTKTESGFEAVNLISETNYDIIFLDFNLPDITGKELLNIISQSTAVVMVTSHKEFALDSYNYNQIVDYLVKPIDFSLFFRGFQKAKSFNENNKQTSSAKIFIKDSNKFVHIDLTEVHFFKSEGNYISVVFENKKILTLMSMKDLELKLPQQFQRVHRSYIINLNAIDVIDSNSIKIGQNEIPISQSYEKVLHQKIHFLN</sequence>
<dbReference type="PROSITE" id="PS50110">
    <property type="entry name" value="RESPONSE_REGULATORY"/>
    <property type="match status" value="1"/>
</dbReference>
<dbReference type="EMBL" id="CP017478">
    <property type="protein sequence ID" value="AOW19789.1"/>
    <property type="molecule type" value="Genomic_DNA"/>
</dbReference>